<dbReference type="AlphaFoldDB" id="A0A254Q0X3"/>
<proteinExistence type="predicted"/>
<protein>
    <recommendedName>
        <fullName evidence="4">DUF4239 domain-containing protein</fullName>
    </recommendedName>
</protein>
<evidence type="ECO:0000313" key="2">
    <source>
        <dbReference type="EMBL" id="OWS72184.1"/>
    </source>
</evidence>
<feature type="transmembrane region" description="Helical" evidence="1">
    <location>
        <begin position="203"/>
        <end position="221"/>
    </location>
</feature>
<keyword evidence="1" id="KW-0472">Membrane</keyword>
<dbReference type="InterPro" id="IPR025333">
    <property type="entry name" value="DUF4239"/>
</dbReference>
<comment type="caution">
    <text evidence="2">The sequence shown here is derived from an EMBL/GenBank/DDBJ whole genome shotgun (WGS) entry which is preliminary data.</text>
</comment>
<feature type="transmembrane region" description="Helical" evidence="1">
    <location>
        <begin position="20"/>
        <end position="44"/>
    </location>
</feature>
<keyword evidence="3" id="KW-1185">Reference proteome</keyword>
<gene>
    <name evidence="2" type="ORF">CBI30_03045</name>
</gene>
<keyword evidence="1" id="KW-1133">Transmembrane helix</keyword>
<reference evidence="2 3" key="1">
    <citation type="submission" date="2017-05" db="EMBL/GenBank/DDBJ databases">
        <title>Polynucleobacter sp. MWH-K35W1 isolated from the permanently anoxic monimolimnion of a meromictic lake.</title>
        <authorList>
            <person name="Hahn M.W."/>
        </authorList>
    </citation>
    <scope>NUCLEOTIDE SEQUENCE [LARGE SCALE GENOMIC DNA]</scope>
    <source>
        <strain evidence="2 3">MWH-K35W1</strain>
    </source>
</reference>
<dbReference type="Pfam" id="PF14023">
    <property type="entry name" value="Bestrophin-like"/>
    <property type="match status" value="1"/>
</dbReference>
<feature type="transmembrane region" description="Helical" evidence="1">
    <location>
        <begin position="233"/>
        <end position="250"/>
    </location>
</feature>
<name>A0A254Q0X3_9BURK</name>
<feature type="transmembrane region" description="Helical" evidence="1">
    <location>
        <begin position="65"/>
        <end position="86"/>
    </location>
</feature>
<sequence length="283" mass="32760">MLVLEKYYVFNLKINMTAFILNLPPFILLLLIMTAFILGGLVILCLVQKYVTWLHFADHTDFGEIFANAMSVIFGFILAFITITVWQNYNNVSDTVSKEANALFNMYRTIEAYPPEVRDAGQKQLKIYVQEVVETEWPLLAKGQYDLRAYQDLRSFHDLIIHYVPKNNGELAAQQEELRLLSIYRELRRNRVESAKSLIDKPMWIALIFSAVLFLFFSSLFKMKNLRIHATMIALLGASISLIFYLLILYNNPFIGPSALQSEPFERLLDYYWGGQKTLGITK</sequence>
<accession>A0A254Q0X3</accession>
<evidence type="ECO:0000256" key="1">
    <source>
        <dbReference type="SAM" id="Phobius"/>
    </source>
</evidence>
<dbReference type="RefSeq" id="WP_088526858.1">
    <property type="nucleotide sequence ID" value="NZ_NGUO01000004.1"/>
</dbReference>
<dbReference type="Proteomes" id="UP000198104">
    <property type="component" value="Unassembled WGS sequence"/>
</dbReference>
<dbReference type="EMBL" id="NGUO01000004">
    <property type="protein sequence ID" value="OWS72184.1"/>
    <property type="molecule type" value="Genomic_DNA"/>
</dbReference>
<dbReference type="OrthoDB" id="8595256at2"/>
<evidence type="ECO:0000313" key="3">
    <source>
        <dbReference type="Proteomes" id="UP000198104"/>
    </source>
</evidence>
<organism evidence="2 3">
    <name type="scientific">Polynucleobacter aenigmaticus</name>
    <dbReference type="NCBI Taxonomy" id="1743164"/>
    <lineage>
        <taxon>Bacteria</taxon>
        <taxon>Pseudomonadati</taxon>
        <taxon>Pseudomonadota</taxon>
        <taxon>Betaproteobacteria</taxon>
        <taxon>Burkholderiales</taxon>
        <taxon>Burkholderiaceae</taxon>
        <taxon>Polynucleobacter</taxon>
    </lineage>
</organism>
<evidence type="ECO:0008006" key="4">
    <source>
        <dbReference type="Google" id="ProtNLM"/>
    </source>
</evidence>
<keyword evidence="1" id="KW-0812">Transmembrane</keyword>